<dbReference type="KEGG" id="ovi:T265_07720"/>
<keyword evidence="3" id="KW-1185">Reference proteome</keyword>
<evidence type="ECO:0000313" key="2">
    <source>
        <dbReference type="EMBL" id="KER24674.1"/>
    </source>
</evidence>
<feature type="region of interest" description="Disordered" evidence="1">
    <location>
        <begin position="61"/>
        <end position="85"/>
    </location>
</feature>
<dbReference type="CTD" id="20321899"/>
<dbReference type="OrthoDB" id="6275016at2759"/>
<name>A0A075AAV3_OPIVI</name>
<reference evidence="2 3" key="1">
    <citation type="submission" date="2013-11" db="EMBL/GenBank/DDBJ databases">
        <title>Opisthorchis viverrini - life in the bile duct.</title>
        <authorList>
            <person name="Young N.D."/>
            <person name="Nagarajan N."/>
            <person name="Lin S.J."/>
            <person name="Korhonen P.K."/>
            <person name="Jex A.R."/>
            <person name="Hall R.S."/>
            <person name="Safavi-Hemami H."/>
            <person name="Kaewkong W."/>
            <person name="Bertrand D."/>
            <person name="Gao S."/>
            <person name="Seet Q."/>
            <person name="Wongkham S."/>
            <person name="Teh B.T."/>
            <person name="Wongkham C."/>
            <person name="Intapan P.M."/>
            <person name="Maleewong W."/>
            <person name="Yang X."/>
            <person name="Hu M."/>
            <person name="Wang Z."/>
            <person name="Hofmann A."/>
            <person name="Sternberg P.W."/>
            <person name="Tan P."/>
            <person name="Wang J."/>
            <person name="Gasser R.B."/>
        </authorList>
    </citation>
    <scope>NUCLEOTIDE SEQUENCE [LARGE SCALE GENOMIC DNA]</scope>
</reference>
<feature type="compositionally biased region" description="Polar residues" evidence="1">
    <location>
        <begin position="19"/>
        <end position="35"/>
    </location>
</feature>
<dbReference type="RefSeq" id="XP_009171580.1">
    <property type="nucleotide sequence ID" value="XM_009173316.1"/>
</dbReference>
<dbReference type="GeneID" id="20321899"/>
<sequence>MSEENLSYYVQHSLPNSTSWSGPIQPTLQKCQTQPELDDPRAYNTRRSWARSKRISLGCLEWRTSNPGPNRSSRSKSGGRRKSVGCETSYLPESEVAQSAGEFTGFQLYRTCRSKASLGADALLRRLRMRSLVKDRRSRSKTGEDLQSACSMQRSCSTPRPCHLSESCEEWQDQNAVFKSRSCGSHLNSTKQSVLSLKSAPEMVSSSTTRDAIVLEPDFFQLPPRDKGLSWRILSDKSFVVRPKYDARHEHTSEYTKRLVVEHGNLSFKGNLIVDVDYNRSNSRDGRRSTRLAELRTRYFIPPTSNHIVNITSQTDPMPTPYGTCPCFTHTDALPGRPRSSCDSQLYRPQSQPSCVCTDPAIHRYPPENRFPTHWSSTLPMSPSYVLNPAHMSIPTSGHVISDYHEPNLLRHCSAVVGARYPHGFVAEHSPHYPHTHHGQSTRHSGVIYAAPNQPVPSYAPNYPPAGCGQHQPGKFFLACFC</sequence>
<feature type="compositionally biased region" description="Basic residues" evidence="1">
    <location>
        <begin position="73"/>
        <end position="83"/>
    </location>
</feature>
<dbReference type="AlphaFoldDB" id="A0A075AAV3"/>
<proteinExistence type="predicted"/>
<dbReference type="EMBL" id="KL596801">
    <property type="protein sequence ID" value="KER24674.1"/>
    <property type="molecule type" value="Genomic_DNA"/>
</dbReference>
<accession>A0A075AAV3</accession>
<dbReference type="Proteomes" id="UP000054324">
    <property type="component" value="Unassembled WGS sequence"/>
</dbReference>
<protein>
    <submittedName>
        <fullName evidence="2">Uncharacterized protein</fullName>
    </submittedName>
</protein>
<feature type="region of interest" description="Disordered" evidence="1">
    <location>
        <begin position="19"/>
        <end position="45"/>
    </location>
</feature>
<gene>
    <name evidence="2" type="ORF">T265_07720</name>
</gene>
<evidence type="ECO:0000256" key="1">
    <source>
        <dbReference type="SAM" id="MobiDB-lite"/>
    </source>
</evidence>
<organism evidence="2 3">
    <name type="scientific">Opisthorchis viverrini</name>
    <name type="common">Southeast Asian liver fluke</name>
    <dbReference type="NCBI Taxonomy" id="6198"/>
    <lineage>
        <taxon>Eukaryota</taxon>
        <taxon>Metazoa</taxon>
        <taxon>Spiralia</taxon>
        <taxon>Lophotrochozoa</taxon>
        <taxon>Platyhelminthes</taxon>
        <taxon>Trematoda</taxon>
        <taxon>Digenea</taxon>
        <taxon>Opisthorchiida</taxon>
        <taxon>Opisthorchiata</taxon>
        <taxon>Opisthorchiidae</taxon>
        <taxon>Opisthorchis</taxon>
    </lineage>
</organism>
<evidence type="ECO:0000313" key="3">
    <source>
        <dbReference type="Proteomes" id="UP000054324"/>
    </source>
</evidence>